<keyword evidence="3" id="KW-1185">Reference proteome</keyword>
<keyword evidence="1" id="KW-0812">Transmembrane</keyword>
<keyword evidence="1" id="KW-0472">Membrane</keyword>
<proteinExistence type="predicted"/>
<feature type="transmembrane region" description="Helical" evidence="1">
    <location>
        <begin position="118"/>
        <end position="139"/>
    </location>
</feature>
<protein>
    <recommendedName>
        <fullName evidence="4">Phosphoesterase PA-phosphatase</fullName>
    </recommendedName>
</protein>
<evidence type="ECO:0008006" key="4">
    <source>
        <dbReference type="Google" id="ProtNLM"/>
    </source>
</evidence>
<keyword evidence="1" id="KW-1133">Transmembrane helix</keyword>
<comment type="caution">
    <text evidence="2">The sequence shown here is derived from an EMBL/GenBank/DDBJ whole genome shotgun (WGS) entry which is preliminary data.</text>
</comment>
<sequence length="206" mass="21336">MSNFSAPPPPTYAQASSRVRAAKIITDVLAPAHLVICLLLLVGWHSTPGNSGLGWGLIAALFCGVVPACFVHLAVRSGRVTDKHIRVRRQRLVPLAASVLSVTSGVVLLLATGAPVDVTALVVAMLTGLACTLAVTVRWQISVHNAVAGGSVMILVLVFGAPALPAVLLVPLVGWSRRVLKAHTVAQLLCGTALGAVSALVFILLR</sequence>
<gene>
    <name evidence="2" type="ORF">HCJ92_00470</name>
</gene>
<feature type="transmembrane region" description="Helical" evidence="1">
    <location>
        <begin position="92"/>
        <end position="112"/>
    </location>
</feature>
<accession>A0ABX1AFR7</accession>
<evidence type="ECO:0000313" key="2">
    <source>
        <dbReference type="EMBL" id="NJP64801.1"/>
    </source>
</evidence>
<dbReference type="EMBL" id="JAAVJB010000002">
    <property type="protein sequence ID" value="NJP64801.1"/>
    <property type="molecule type" value="Genomic_DNA"/>
</dbReference>
<feature type="transmembrane region" description="Helical" evidence="1">
    <location>
        <begin position="185"/>
        <end position="205"/>
    </location>
</feature>
<feature type="transmembrane region" description="Helical" evidence="1">
    <location>
        <begin position="24"/>
        <end position="46"/>
    </location>
</feature>
<organism evidence="2 3">
    <name type="scientific">Streptomyces spiramenti</name>
    <dbReference type="NCBI Taxonomy" id="2720606"/>
    <lineage>
        <taxon>Bacteria</taxon>
        <taxon>Bacillati</taxon>
        <taxon>Actinomycetota</taxon>
        <taxon>Actinomycetes</taxon>
        <taxon>Kitasatosporales</taxon>
        <taxon>Streptomycetaceae</taxon>
        <taxon>Streptomyces</taxon>
    </lineage>
</organism>
<evidence type="ECO:0000256" key="1">
    <source>
        <dbReference type="SAM" id="Phobius"/>
    </source>
</evidence>
<feature type="transmembrane region" description="Helical" evidence="1">
    <location>
        <begin position="52"/>
        <end position="71"/>
    </location>
</feature>
<name>A0ABX1AFR7_9ACTN</name>
<evidence type="ECO:0000313" key="3">
    <source>
        <dbReference type="Proteomes" id="UP000746503"/>
    </source>
</evidence>
<reference evidence="2 3" key="1">
    <citation type="submission" date="2020-03" db="EMBL/GenBank/DDBJ databases">
        <title>Draft genome of Streptomyces sp. ventii, isolated from the Axial Seamount in the Pacific Ocean, and resequencing of the two type strains Streptomyces lonarensis strain NCL 716 and Streptomyces bohaiensis strain 11A07.</title>
        <authorList>
            <person name="Loughran R.M."/>
            <person name="Pfannmuller K.M."/>
            <person name="Wasson B.J."/>
            <person name="Deadmond M.C."/>
            <person name="Paddock B.E."/>
            <person name="Koyack M.J."/>
            <person name="Gallegos D.A."/>
            <person name="Mitchell E.A."/>
            <person name="Ushijima B."/>
            <person name="Saw J.H."/>
            <person name="Mcphail K.L."/>
            <person name="Videau P."/>
        </authorList>
    </citation>
    <scope>NUCLEOTIDE SEQUENCE [LARGE SCALE GENOMIC DNA]</scope>
    <source>
        <strain evidence="3">5675061</strain>
    </source>
</reference>
<dbReference type="Proteomes" id="UP000746503">
    <property type="component" value="Unassembled WGS sequence"/>
</dbReference>
<dbReference type="RefSeq" id="WP_167931326.1">
    <property type="nucleotide sequence ID" value="NZ_JAAVJB010000002.1"/>
</dbReference>
<feature type="transmembrane region" description="Helical" evidence="1">
    <location>
        <begin position="151"/>
        <end position="173"/>
    </location>
</feature>